<dbReference type="InterPro" id="IPR046451">
    <property type="entry name" value="HgmA_C"/>
</dbReference>
<feature type="binding site" evidence="10">
    <location>
        <position position="386"/>
    </location>
    <ligand>
        <name>Fe cation</name>
        <dbReference type="ChEBI" id="CHEBI:24875"/>
    </ligand>
</feature>
<comment type="cofactor">
    <cofactor evidence="1 10">
        <name>Fe cation</name>
        <dbReference type="ChEBI" id="CHEBI:24875"/>
    </cofactor>
</comment>
<evidence type="ECO:0000256" key="9">
    <source>
        <dbReference type="PIRSR" id="PIRSR605708-1"/>
    </source>
</evidence>
<dbReference type="OrthoDB" id="1689029at2759"/>
<dbReference type="SUPFAM" id="SSF51182">
    <property type="entry name" value="RmlC-like cupins"/>
    <property type="match status" value="1"/>
</dbReference>
<evidence type="ECO:0000256" key="4">
    <source>
        <dbReference type="ARBA" id="ARBA00013127"/>
    </source>
</evidence>
<dbReference type="EC" id="1.13.11.5" evidence="4"/>
<evidence type="ECO:0000256" key="3">
    <source>
        <dbReference type="ARBA" id="ARBA00007757"/>
    </source>
</evidence>
<name>A0A5M3YY08_ASPTE</name>
<dbReference type="InterPro" id="IPR005708">
    <property type="entry name" value="Homogentis_dOase"/>
</dbReference>
<evidence type="ECO:0000256" key="7">
    <source>
        <dbReference type="ARBA" id="ARBA00023002"/>
    </source>
</evidence>
<dbReference type="Proteomes" id="UP000452235">
    <property type="component" value="Unassembled WGS sequence"/>
</dbReference>
<dbReference type="AlphaFoldDB" id="A0A5M3YY08"/>
<dbReference type="GO" id="GO:0046872">
    <property type="term" value="F:metal ion binding"/>
    <property type="evidence" value="ECO:0007669"/>
    <property type="project" value="UniProtKB-KW"/>
</dbReference>
<dbReference type="GO" id="GO:0006559">
    <property type="term" value="P:L-phenylalanine catabolic process"/>
    <property type="evidence" value="ECO:0007669"/>
    <property type="project" value="UniProtKB-UniPathway"/>
</dbReference>
<evidence type="ECO:0000256" key="8">
    <source>
        <dbReference type="ARBA" id="ARBA00023004"/>
    </source>
</evidence>
<proteinExistence type="inferred from homology"/>
<feature type="region of interest" description="Disordered" evidence="11">
    <location>
        <begin position="385"/>
        <end position="404"/>
    </location>
</feature>
<feature type="binding site" evidence="10">
    <location>
        <position position="355"/>
    </location>
    <ligand>
        <name>Fe cation</name>
        <dbReference type="ChEBI" id="CHEBI:24875"/>
    </ligand>
</feature>
<evidence type="ECO:0000256" key="10">
    <source>
        <dbReference type="PIRSR" id="PIRSR605708-2"/>
    </source>
</evidence>
<dbReference type="CDD" id="cd07000">
    <property type="entry name" value="cupin_HGO_N"/>
    <property type="match status" value="1"/>
</dbReference>
<dbReference type="Gene3D" id="2.60.120.10">
    <property type="entry name" value="Jelly Rolls"/>
    <property type="match status" value="1"/>
</dbReference>
<evidence type="ECO:0000256" key="5">
    <source>
        <dbReference type="ARBA" id="ARBA00022723"/>
    </source>
</evidence>
<dbReference type="Pfam" id="PF20510">
    <property type="entry name" value="HgmA_N"/>
    <property type="match status" value="1"/>
</dbReference>
<evidence type="ECO:0000313" key="13">
    <source>
        <dbReference type="Proteomes" id="UP000452235"/>
    </source>
</evidence>
<evidence type="ECO:0000256" key="1">
    <source>
        <dbReference type="ARBA" id="ARBA00001962"/>
    </source>
</evidence>
<keyword evidence="8 10" id="KW-0408">Iron</keyword>
<keyword evidence="7" id="KW-0560">Oxidoreductase</keyword>
<evidence type="ECO:0000256" key="2">
    <source>
        <dbReference type="ARBA" id="ARBA00004704"/>
    </source>
</evidence>
<keyword evidence="5 10" id="KW-0479">Metal-binding</keyword>
<dbReference type="EMBL" id="BLJY01000011">
    <property type="protein sequence ID" value="GFF19743.1"/>
    <property type="molecule type" value="Genomic_DNA"/>
</dbReference>
<protein>
    <recommendedName>
        <fullName evidence="4">homogentisate 1,2-dioxygenase</fullName>
        <ecNumber evidence="4">1.13.11.5</ecNumber>
    </recommendedName>
</protein>
<dbReference type="UniPathway" id="UPA00139">
    <property type="reaction ID" value="UER00339"/>
</dbReference>
<evidence type="ECO:0000313" key="12">
    <source>
        <dbReference type="EMBL" id="GFF19743.1"/>
    </source>
</evidence>
<feature type="binding site" evidence="10">
    <location>
        <position position="349"/>
    </location>
    <ligand>
        <name>Fe cation</name>
        <dbReference type="ChEBI" id="CHEBI:24875"/>
    </ligand>
</feature>
<dbReference type="InterPro" id="IPR014710">
    <property type="entry name" value="RmlC-like_jellyroll"/>
</dbReference>
<feature type="binding site" evidence="10">
    <location>
        <position position="386"/>
    </location>
    <ligand>
        <name>homogentisate</name>
        <dbReference type="ChEBI" id="CHEBI:16169"/>
    </ligand>
</feature>
<dbReference type="GO" id="GO:0004411">
    <property type="term" value="F:homogentisate 1,2-dioxygenase activity"/>
    <property type="evidence" value="ECO:0007669"/>
    <property type="project" value="UniProtKB-EC"/>
</dbReference>
<dbReference type="VEuPathDB" id="FungiDB:ATEG_03618"/>
<reference evidence="12 13" key="1">
    <citation type="submission" date="2020-01" db="EMBL/GenBank/DDBJ databases">
        <title>Aspergillus terreus IFO 6365 whole genome shotgun sequence.</title>
        <authorList>
            <person name="Kanamasa S."/>
            <person name="Takahashi H."/>
        </authorList>
    </citation>
    <scope>NUCLEOTIDE SEQUENCE [LARGE SCALE GENOMIC DNA]</scope>
    <source>
        <strain evidence="12 13">IFO 6365</strain>
    </source>
</reference>
<keyword evidence="13" id="KW-1185">Reference proteome</keyword>
<gene>
    <name evidence="12" type="ORF">ATEIFO6365_0011000200</name>
</gene>
<comment type="caution">
    <text evidence="12">The sequence shown here is derived from an EMBL/GenBank/DDBJ whole genome shotgun (WGS) entry which is preliminary data.</text>
</comment>
<organism evidence="12 13">
    <name type="scientific">Aspergillus terreus</name>
    <dbReference type="NCBI Taxonomy" id="33178"/>
    <lineage>
        <taxon>Eukaryota</taxon>
        <taxon>Fungi</taxon>
        <taxon>Dikarya</taxon>
        <taxon>Ascomycota</taxon>
        <taxon>Pezizomycotina</taxon>
        <taxon>Eurotiomycetes</taxon>
        <taxon>Eurotiomycetidae</taxon>
        <taxon>Eurotiales</taxon>
        <taxon>Aspergillaceae</taxon>
        <taxon>Aspergillus</taxon>
        <taxon>Aspergillus subgen. Circumdati</taxon>
    </lineage>
</organism>
<dbReference type="PANTHER" id="PTHR11056">
    <property type="entry name" value="HOMOGENTISATE 1,2-DIOXYGENASE"/>
    <property type="match status" value="1"/>
</dbReference>
<dbReference type="Pfam" id="PF04209">
    <property type="entry name" value="HgmA_C"/>
    <property type="match status" value="1"/>
</dbReference>
<evidence type="ECO:0000256" key="11">
    <source>
        <dbReference type="SAM" id="MobiDB-lite"/>
    </source>
</evidence>
<dbReference type="GO" id="GO:0005737">
    <property type="term" value="C:cytoplasm"/>
    <property type="evidence" value="ECO:0007669"/>
    <property type="project" value="TreeGrafter"/>
</dbReference>
<dbReference type="InterPro" id="IPR011051">
    <property type="entry name" value="RmlC_Cupin_sf"/>
</dbReference>
<feature type="compositionally biased region" description="Basic and acidic residues" evidence="11">
    <location>
        <begin position="387"/>
        <end position="403"/>
    </location>
</feature>
<comment type="similarity">
    <text evidence="3">Belongs to the homogentisate dioxygenase family.</text>
</comment>
<sequence length="435" mass="48532">MPVTKFDFPEKYEYLVGFGVYHHSEALPGANPVGQNAPQVAPYKLLIERITNSSFTTPRALNCQSWLYREKASSERGPFSPYKTKASSLSGFQGPRTMTPNTFKWGDFEMESGLDWVSAQKLVCQAGSIPTKTGLGYMVYGATENMPPNTVYTSSDGEYLIIPQAGVLDIRTEFGNMLVRPNEIAVIPRGIKYRVDLPAGPARGYICEIYQGHYQLPELGTIGSTGLANARDFQVPKAVFDGTVKDGVATCSPADWTVINKYNGDLFSSVQDHTPFDIAGWHGTCYPYKYDLGRFSPLGSLLYDHPDPSLFTVLTVPSRREPLTAVVEFCLIPPRWQVMENTYWLPPYHLNTMSEFMGFINKHPDPSQDLVFKPFGGMLTGTMNPHGAERKDHEAETKKEFKPTKVGTEPFTPFLLESEAMMGMSEWGLKTATQY</sequence>
<feature type="active site" description="Proton acceptor" evidence="9">
    <location>
        <position position="305"/>
    </location>
</feature>
<dbReference type="PANTHER" id="PTHR11056:SF0">
    <property type="entry name" value="HOMOGENTISATE 1,2-DIOXYGENASE"/>
    <property type="match status" value="1"/>
</dbReference>
<evidence type="ECO:0000256" key="6">
    <source>
        <dbReference type="ARBA" id="ARBA00022964"/>
    </source>
</evidence>
<dbReference type="GO" id="GO:0006570">
    <property type="term" value="P:tyrosine metabolic process"/>
    <property type="evidence" value="ECO:0007669"/>
    <property type="project" value="InterPro"/>
</dbReference>
<keyword evidence="6 12" id="KW-0223">Dioxygenase</keyword>
<dbReference type="InterPro" id="IPR046452">
    <property type="entry name" value="HgmA_N"/>
</dbReference>
<comment type="pathway">
    <text evidence="2">Amino-acid degradation; L-phenylalanine degradation; acetoacetate and fumarate from L-phenylalanine: step 4/6.</text>
</comment>
<accession>A0A5M3YY08</accession>